<comment type="pathway">
    <text evidence="1 9">Cell wall biogenesis; peptidoglycan biosynthesis.</text>
</comment>
<accession>A0A2V3VTC1</accession>
<keyword evidence="6 9" id="KW-0133">Cell shape</keyword>
<evidence type="ECO:0000259" key="10">
    <source>
        <dbReference type="PROSITE" id="PS52029"/>
    </source>
</evidence>
<dbReference type="InterPro" id="IPR036366">
    <property type="entry name" value="PGBDSf"/>
</dbReference>
<evidence type="ECO:0000256" key="5">
    <source>
        <dbReference type="ARBA" id="ARBA00022801"/>
    </source>
</evidence>
<dbReference type="PROSITE" id="PS52029">
    <property type="entry name" value="LD_TPASE"/>
    <property type="match status" value="1"/>
</dbReference>
<keyword evidence="4" id="KW-0808">Transferase</keyword>
<reference evidence="11 12" key="1">
    <citation type="submission" date="2018-05" db="EMBL/GenBank/DDBJ databases">
        <title>Genomic Encyclopedia of Type Strains, Phase IV (KMG-IV): sequencing the most valuable type-strain genomes for metagenomic binning, comparative biology and taxonomic classification.</title>
        <authorList>
            <person name="Goeker M."/>
        </authorList>
    </citation>
    <scope>NUCLEOTIDE SEQUENCE [LARGE SCALE GENOMIC DNA]</scope>
    <source>
        <strain evidence="11 12">DSM 28556</strain>
    </source>
</reference>
<dbReference type="GO" id="GO:0071555">
    <property type="term" value="P:cell wall organization"/>
    <property type="evidence" value="ECO:0007669"/>
    <property type="project" value="UniProtKB-UniRule"/>
</dbReference>
<evidence type="ECO:0000313" key="12">
    <source>
        <dbReference type="Proteomes" id="UP000247978"/>
    </source>
</evidence>
<evidence type="ECO:0000256" key="4">
    <source>
        <dbReference type="ARBA" id="ARBA00022679"/>
    </source>
</evidence>
<dbReference type="EMBL" id="QJJQ01000012">
    <property type="protein sequence ID" value="PXW85132.1"/>
    <property type="molecule type" value="Genomic_DNA"/>
</dbReference>
<dbReference type="InterPro" id="IPR005490">
    <property type="entry name" value="LD_TPept_cat_dom"/>
</dbReference>
<gene>
    <name evidence="11" type="ORF">DFR56_112110</name>
</gene>
<organism evidence="11 12">
    <name type="scientific">Pseudogracilibacillus auburnensis</name>
    <dbReference type="NCBI Taxonomy" id="1494959"/>
    <lineage>
        <taxon>Bacteria</taxon>
        <taxon>Bacillati</taxon>
        <taxon>Bacillota</taxon>
        <taxon>Bacilli</taxon>
        <taxon>Bacillales</taxon>
        <taxon>Bacillaceae</taxon>
        <taxon>Pseudogracilibacillus</taxon>
    </lineage>
</organism>
<feature type="domain" description="L,D-TPase catalytic" evidence="10">
    <location>
        <begin position="14"/>
        <end position="123"/>
    </location>
</feature>
<dbReference type="InterPro" id="IPR050979">
    <property type="entry name" value="LD-transpeptidase"/>
</dbReference>
<evidence type="ECO:0000256" key="1">
    <source>
        <dbReference type="ARBA" id="ARBA00004752"/>
    </source>
</evidence>
<proteinExistence type="inferred from homology"/>
<evidence type="ECO:0000256" key="7">
    <source>
        <dbReference type="ARBA" id="ARBA00022984"/>
    </source>
</evidence>
<dbReference type="UniPathway" id="UPA00219"/>
<dbReference type="InterPro" id="IPR036365">
    <property type="entry name" value="PGBD-like_sf"/>
</dbReference>
<dbReference type="Pfam" id="PF03734">
    <property type="entry name" value="YkuD"/>
    <property type="match status" value="1"/>
</dbReference>
<dbReference type="PANTHER" id="PTHR30582">
    <property type="entry name" value="L,D-TRANSPEPTIDASE"/>
    <property type="match status" value="1"/>
</dbReference>
<keyword evidence="12" id="KW-1185">Reference proteome</keyword>
<feature type="active site" description="Proton donor/acceptor" evidence="9">
    <location>
        <position position="83"/>
    </location>
</feature>
<dbReference type="InterPro" id="IPR038063">
    <property type="entry name" value="Transpep_catalytic_dom"/>
</dbReference>
<dbReference type="GO" id="GO:0071972">
    <property type="term" value="F:peptidoglycan L,D-transpeptidase activity"/>
    <property type="evidence" value="ECO:0007669"/>
    <property type="project" value="TreeGrafter"/>
</dbReference>
<dbReference type="Pfam" id="PF01471">
    <property type="entry name" value="PG_binding_1"/>
    <property type="match status" value="1"/>
</dbReference>
<comment type="similarity">
    <text evidence="2">Belongs to the YkuD family.</text>
</comment>
<keyword evidence="8 9" id="KW-0961">Cell wall biogenesis/degradation</keyword>
<keyword evidence="5" id="KW-0378">Hydrolase</keyword>
<dbReference type="CDD" id="cd16913">
    <property type="entry name" value="YkuD_like"/>
    <property type="match status" value="1"/>
</dbReference>
<dbReference type="Gene3D" id="1.10.101.10">
    <property type="entry name" value="PGBD-like superfamily/PGBD"/>
    <property type="match status" value="1"/>
</dbReference>
<dbReference type="PANTHER" id="PTHR30582:SF24">
    <property type="entry name" value="L,D-TRANSPEPTIDASE ERFK_SRFK-RELATED"/>
    <property type="match status" value="1"/>
</dbReference>
<keyword evidence="7 9" id="KW-0573">Peptidoglycan synthesis</keyword>
<evidence type="ECO:0000256" key="9">
    <source>
        <dbReference type="PROSITE-ProRule" id="PRU01373"/>
    </source>
</evidence>
<name>A0A2V3VTC1_9BACI</name>
<comment type="caution">
    <text evidence="11">The sequence shown here is derived from an EMBL/GenBank/DDBJ whole genome shotgun (WGS) entry which is preliminary data.</text>
</comment>
<dbReference type="GO" id="GO:0005576">
    <property type="term" value="C:extracellular region"/>
    <property type="evidence" value="ECO:0007669"/>
    <property type="project" value="TreeGrafter"/>
</dbReference>
<dbReference type="AlphaFoldDB" id="A0A2V3VTC1"/>
<dbReference type="Gene3D" id="2.40.440.10">
    <property type="entry name" value="L,D-transpeptidase catalytic domain-like"/>
    <property type="match status" value="1"/>
</dbReference>
<dbReference type="SUPFAM" id="SSF47090">
    <property type="entry name" value="PGBD-like"/>
    <property type="match status" value="1"/>
</dbReference>
<evidence type="ECO:0000256" key="3">
    <source>
        <dbReference type="ARBA" id="ARBA00022676"/>
    </source>
</evidence>
<evidence type="ECO:0000256" key="8">
    <source>
        <dbReference type="ARBA" id="ARBA00023316"/>
    </source>
</evidence>
<evidence type="ECO:0000256" key="6">
    <source>
        <dbReference type="ARBA" id="ARBA00022960"/>
    </source>
</evidence>
<feature type="active site" description="Nucleophile" evidence="9">
    <location>
        <position position="99"/>
    </location>
</feature>
<dbReference type="GO" id="GO:0018104">
    <property type="term" value="P:peptidoglycan-protein cross-linking"/>
    <property type="evidence" value="ECO:0007669"/>
    <property type="project" value="TreeGrafter"/>
</dbReference>
<evidence type="ECO:0000313" key="11">
    <source>
        <dbReference type="EMBL" id="PXW85132.1"/>
    </source>
</evidence>
<dbReference type="GO" id="GO:0008360">
    <property type="term" value="P:regulation of cell shape"/>
    <property type="evidence" value="ECO:0007669"/>
    <property type="project" value="UniProtKB-UniRule"/>
</dbReference>
<dbReference type="GO" id="GO:0016757">
    <property type="term" value="F:glycosyltransferase activity"/>
    <property type="evidence" value="ECO:0007669"/>
    <property type="project" value="UniProtKB-KW"/>
</dbReference>
<protein>
    <submittedName>
        <fullName evidence="11">Putative peptidoglycan binding protein</fullName>
    </submittedName>
</protein>
<sequence length="202" mass="22466">MLFFTYTLAEEKELTIKINMWSKELYVLENGKVIKQFPISIGTELSPTPVGEYKVMEKAKSWGGGFGSRWLGLNVPWGIYGIHGTNKPHLIGEDVSSGCIRMHNKDVEQLYEMISIDTPVLIDGPITGTGEGEFKNLSVGSKGNLVQLVQGRLKAMGLYDGDINGIYGIKTEYAIREFQKLNQVSVNGVVSFREYLLLGLIE</sequence>
<evidence type="ECO:0000256" key="2">
    <source>
        <dbReference type="ARBA" id="ARBA00005992"/>
    </source>
</evidence>
<dbReference type="InterPro" id="IPR002477">
    <property type="entry name" value="Peptidoglycan-bd-like"/>
</dbReference>
<dbReference type="SUPFAM" id="SSF141523">
    <property type="entry name" value="L,D-transpeptidase catalytic domain-like"/>
    <property type="match status" value="1"/>
</dbReference>
<keyword evidence="3" id="KW-0328">Glycosyltransferase</keyword>
<dbReference type="Proteomes" id="UP000247978">
    <property type="component" value="Unassembled WGS sequence"/>
</dbReference>